<feature type="transmembrane region" description="Helical" evidence="8">
    <location>
        <begin position="41"/>
        <end position="61"/>
    </location>
</feature>
<dbReference type="PANTHER" id="PTHR30003:SF0">
    <property type="entry name" value="GLYCOLATE PERMEASE GLCA-RELATED"/>
    <property type="match status" value="1"/>
</dbReference>
<keyword evidence="5 8" id="KW-0812">Transmembrane</keyword>
<keyword evidence="3 8" id="KW-0813">Transport</keyword>
<evidence type="ECO:0000256" key="7">
    <source>
        <dbReference type="ARBA" id="ARBA00023136"/>
    </source>
</evidence>
<comment type="function">
    <text evidence="8">Uptake of L-lactate across the membrane. Can also transport D-lactate and glycolate.</text>
</comment>
<reference evidence="9 10" key="1">
    <citation type="submission" date="2014-09" db="EMBL/GenBank/DDBJ databases">
        <title>High-quality draft genome sequence of Kocuria marina SO9-6, an actinobacterium isolated from a copper mine.</title>
        <authorList>
            <person name="Castro D.B."/>
            <person name="Pereira L.B."/>
            <person name="Silva M.V."/>
            <person name="Silva B.P."/>
            <person name="Zanardi B.R."/>
            <person name="Carlos C."/>
            <person name="Belgini D.R."/>
            <person name="Limache E.G."/>
            <person name="Lacerda G.V."/>
            <person name="Nery M.B."/>
            <person name="Gomes M.B."/>
            <person name="Souza S."/>
            <person name="Silva T.M."/>
            <person name="Rodrigues V.D."/>
            <person name="Paulino L.C."/>
            <person name="Vicentini R."/>
            <person name="Ferraz L.F."/>
            <person name="Ottoboni L.M."/>
        </authorList>
    </citation>
    <scope>NUCLEOTIDE SEQUENCE [LARGE SCALE GENOMIC DNA]</scope>
    <source>
        <strain evidence="9 10">SO9-6</strain>
    </source>
</reference>
<evidence type="ECO:0000256" key="2">
    <source>
        <dbReference type="ARBA" id="ARBA00010100"/>
    </source>
</evidence>
<evidence type="ECO:0000313" key="10">
    <source>
        <dbReference type="Proteomes" id="UP000030664"/>
    </source>
</evidence>
<feature type="transmembrane region" description="Helical" evidence="8">
    <location>
        <begin position="191"/>
        <end position="216"/>
    </location>
</feature>
<evidence type="ECO:0000256" key="1">
    <source>
        <dbReference type="ARBA" id="ARBA00004651"/>
    </source>
</evidence>
<comment type="similarity">
    <text evidence="2 8">Belongs to the lactate permease family.</text>
</comment>
<dbReference type="eggNOG" id="COG1620">
    <property type="taxonomic scope" value="Bacteria"/>
</dbReference>
<dbReference type="AlphaFoldDB" id="A0A0B0DC29"/>
<feature type="transmembrane region" description="Helical" evidence="8">
    <location>
        <begin position="254"/>
        <end position="271"/>
    </location>
</feature>
<evidence type="ECO:0000256" key="5">
    <source>
        <dbReference type="ARBA" id="ARBA00022692"/>
    </source>
</evidence>
<sequence>MNTFTAATDAVGGSVGLSALVGCLPLLTFFVMLLAFKASAYVAGLTSLAVALLVATLGFGMPAHLAALTATQGAVYGLFPIVWIVVMALWFYQVTVLSGRFEDLRTIFDTIGGGDLRIQAMLIAFCFGGLLEALAGFGAPVAITATMILALGLKPLKTATLVLIANTAPVAFGAIAIPITTAGTLTDLDPAHIGAVVGHQAPFFAFVVPFFLLLIVDGVRGLKQAWPAALVVGGSFAIAQWWCATHFSYELTDVVASLAGLAGVVILMRFWRPKGAEAVRADLGVSRPEDAAVLTAGRVWMAVLPYLLVVAVFGVAKLWTAGVNVPKALASTDVKIPWPGLNGHLLNAKGEAISGTVYSFQWLSSPGTLLLITGLLVAVIYALFNHHGMFRLSIADALAEIGRSFWKMRFSALTIMSVLALAYVMNFSGQTLAIGTFVAGLGAAFAFFSPVLGWVGTAVTGSDTSANALFANLQKTAALGSGLDPYLMTAANTSGGVVGKMISPQSLAIASSAVGMQGKESQIFRSVIPWSLGMLLVLCCLVFLQSNVLAWMLPAA</sequence>
<keyword evidence="4 8" id="KW-1003">Cell membrane</keyword>
<dbReference type="RefSeq" id="WP_035964142.1">
    <property type="nucleotide sequence ID" value="NZ_JAQDQR010000001.1"/>
</dbReference>
<dbReference type="GO" id="GO:0005886">
    <property type="term" value="C:plasma membrane"/>
    <property type="evidence" value="ECO:0007669"/>
    <property type="project" value="UniProtKB-SubCell"/>
</dbReference>
<organism evidence="9 10">
    <name type="scientific">Kocuria marina</name>
    <dbReference type="NCBI Taxonomy" id="223184"/>
    <lineage>
        <taxon>Bacteria</taxon>
        <taxon>Bacillati</taxon>
        <taxon>Actinomycetota</taxon>
        <taxon>Actinomycetes</taxon>
        <taxon>Micrococcales</taxon>
        <taxon>Micrococcaceae</taxon>
        <taxon>Kocuria</taxon>
    </lineage>
</organism>
<dbReference type="InterPro" id="IPR003804">
    <property type="entry name" value="Lactate_perm"/>
</dbReference>
<dbReference type="Pfam" id="PF02652">
    <property type="entry name" value="Lactate_perm"/>
    <property type="match status" value="1"/>
</dbReference>
<feature type="transmembrane region" description="Helical" evidence="8">
    <location>
        <begin position="431"/>
        <end position="455"/>
    </location>
</feature>
<dbReference type="Proteomes" id="UP000030664">
    <property type="component" value="Unassembled WGS sequence"/>
</dbReference>
<feature type="transmembrane region" description="Helical" evidence="8">
    <location>
        <begin position="73"/>
        <end position="92"/>
    </location>
</feature>
<evidence type="ECO:0000313" key="9">
    <source>
        <dbReference type="EMBL" id="KHE74330.1"/>
    </source>
</evidence>
<feature type="transmembrane region" description="Helical" evidence="8">
    <location>
        <begin position="12"/>
        <end position="35"/>
    </location>
</feature>
<dbReference type="PANTHER" id="PTHR30003">
    <property type="entry name" value="L-LACTATE PERMEASE"/>
    <property type="match status" value="1"/>
</dbReference>
<dbReference type="EMBL" id="JROM01000022">
    <property type="protein sequence ID" value="KHE74330.1"/>
    <property type="molecule type" value="Genomic_DNA"/>
</dbReference>
<keyword evidence="7 8" id="KW-0472">Membrane</keyword>
<feature type="transmembrane region" description="Helical" evidence="8">
    <location>
        <begin position="228"/>
        <end position="248"/>
    </location>
</feature>
<keyword evidence="6 8" id="KW-1133">Transmembrane helix</keyword>
<accession>A0A0B0DC29</accession>
<comment type="subcellular location">
    <subcellularLocation>
        <location evidence="1 8">Cell membrane</location>
        <topology evidence="1 8">Multi-pass membrane protein</topology>
    </subcellularLocation>
</comment>
<gene>
    <name evidence="9" type="ORF">AS25_08155</name>
</gene>
<name>A0A0B0DC29_9MICC</name>
<feature type="transmembrane region" description="Helical" evidence="8">
    <location>
        <begin position="405"/>
        <end position="425"/>
    </location>
</feature>
<feature type="transmembrane region" description="Helical" evidence="8">
    <location>
        <begin position="158"/>
        <end position="179"/>
    </location>
</feature>
<feature type="transmembrane region" description="Helical" evidence="8">
    <location>
        <begin position="118"/>
        <end position="151"/>
    </location>
</feature>
<dbReference type="NCBIfam" id="TIGR00795">
    <property type="entry name" value="lctP"/>
    <property type="match status" value="1"/>
</dbReference>
<dbReference type="GO" id="GO:0015295">
    <property type="term" value="F:solute:proton symporter activity"/>
    <property type="evidence" value="ECO:0007669"/>
    <property type="project" value="TreeGrafter"/>
</dbReference>
<proteinExistence type="inferred from homology"/>
<evidence type="ECO:0000256" key="6">
    <source>
        <dbReference type="ARBA" id="ARBA00022989"/>
    </source>
</evidence>
<feature type="transmembrane region" description="Helical" evidence="8">
    <location>
        <begin position="367"/>
        <end position="384"/>
    </location>
</feature>
<evidence type="ECO:0000256" key="3">
    <source>
        <dbReference type="ARBA" id="ARBA00022448"/>
    </source>
</evidence>
<protein>
    <recommendedName>
        <fullName evidence="8">L-lactate permease</fullName>
    </recommendedName>
</protein>
<dbReference type="GO" id="GO:0015129">
    <property type="term" value="F:lactate transmembrane transporter activity"/>
    <property type="evidence" value="ECO:0007669"/>
    <property type="project" value="UniProtKB-UniRule"/>
</dbReference>
<evidence type="ECO:0000256" key="8">
    <source>
        <dbReference type="RuleBase" id="RU365092"/>
    </source>
</evidence>
<evidence type="ECO:0000256" key="4">
    <source>
        <dbReference type="ARBA" id="ARBA00022475"/>
    </source>
</evidence>
<feature type="transmembrane region" description="Helical" evidence="8">
    <location>
        <begin position="292"/>
        <end position="316"/>
    </location>
</feature>
<feature type="transmembrane region" description="Helical" evidence="8">
    <location>
        <begin position="527"/>
        <end position="553"/>
    </location>
</feature>
<dbReference type="STRING" id="223184.AS25_08155"/>
<comment type="caution">
    <text evidence="9">The sequence shown here is derived from an EMBL/GenBank/DDBJ whole genome shotgun (WGS) entry which is preliminary data.</text>
</comment>